<evidence type="ECO:0000256" key="4">
    <source>
        <dbReference type="ARBA" id="ARBA00022821"/>
    </source>
</evidence>
<keyword evidence="5" id="KW-1015">Disulfide bond</keyword>
<evidence type="ECO:0000256" key="6">
    <source>
        <dbReference type="SAM" id="SignalP"/>
    </source>
</evidence>
<organism evidence="8 10">
    <name type="scientific">Brassica napus</name>
    <name type="common">Rape</name>
    <dbReference type="NCBI Taxonomy" id="3708"/>
    <lineage>
        <taxon>Eukaryota</taxon>
        <taxon>Viridiplantae</taxon>
        <taxon>Streptophyta</taxon>
        <taxon>Embryophyta</taxon>
        <taxon>Tracheophyta</taxon>
        <taxon>Spermatophyta</taxon>
        <taxon>Magnoliopsida</taxon>
        <taxon>eudicotyledons</taxon>
        <taxon>Gunneridae</taxon>
        <taxon>Pentapetalae</taxon>
        <taxon>rosids</taxon>
        <taxon>malvids</taxon>
        <taxon>Brassicales</taxon>
        <taxon>Brassicaceae</taxon>
        <taxon>Brassiceae</taxon>
        <taxon>Brassica</taxon>
    </lineage>
</organism>
<keyword evidence="6" id="KW-0732">Signal</keyword>
<dbReference type="EMBL" id="LK033190">
    <property type="protein sequence ID" value="CDY53344.1"/>
    <property type="molecule type" value="Genomic_DNA"/>
</dbReference>
<keyword evidence="3" id="KW-0295">Fungicide</keyword>
<evidence type="ECO:0000313" key="9">
    <source>
        <dbReference type="EMBL" id="CDY53345.1"/>
    </source>
</evidence>
<evidence type="ECO:0000256" key="2">
    <source>
        <dbReference type="ARBA" id="ARBA00022529"/>
    </source>
</evidence>
<keyword evidence="4" id="KW-0611">Plant defense</keyword>
<gene>
    <name evidence="8" type="primary">BnaCnng25020D</name>
    <name evidence="9" type="synonym">BnaCnng25030D</name>
    <name evidence="8" type="ORF">GSBRNA2T00010479001</name>
    <name evidence="9" type="ORF">GSBRNA2T00010480001</name>
</gene>
<dbReference type="EMBL" id="LK033190">
    <property type="protein sequence ID" value="CDY53345.1"/>
    <property type="molecule type" value="Genomic_DNA"/>
</dbReference>
<feature type="chain" id="PRO_5011027115" evidence="6">
    <location>
        <begin position="28"/>
        <end position="84"/>
    </location>
</feature>
<feature type="signal peptide" evidence="6">
    <location>
        <begin position="1"/>
        <end position="27"/>
    </location>
</feature>
<dbReference type="GO" id="GO:0031640">
    <property type="term" value="P:killing of cells of another organism"/>
    <property type="evidence" value="ECO:0007669"/>
    <property type="project" value="UniProtKB-KW"/>
</dbReference>
<dbReference type="Pfam" id="PF24552">
    <property type="entry name" value="Defensin"/>
    <property type="match status" value="1"/>
</dbReference>
<reference evidence="8" key="2">
    <citation type="submission" date="2014-06" db="EMBL/GenBank/DDBJ databases">
        <authorList>
            <person name="Genoscope - CEA"/>
        </authorList>
    </citation>
    <scope>NUCLEOTIDE SEQUENCE</scope>
</reference>
<comment type="similarity">
    <text evidence="1">Belongs to the DEFL family.</text>
</comment>
<reference evidence="8 10" key="1">
    <citation type="journal article" date="2014" name="Science">
        <title>Plant genetics. Early allopolyploid evolution in the post-Neolithic Brassica napus oilseed genome.</title>
        <authorList>
            <person name="Chalhoub B."/>
            <person name="Denoeud F."/>
            <person name="Liu S."/>
            <person name="Parkin I.A."/>
            <person name="Tang H."/>
            <person name="Wang X."/>
            <person name="Chiquet J."/>
            <person name="Belcram H."/>
            <person name="Tong C."/>
            <person name="Samans B."/>
            <person name="Correa M."/>
            <person name="Da Silva C."/>
            <person name="Just J."/>
            <person name="Falentin C."/>
            <person name="Koh C.S."/>
            <person name="Le Clainche I."/>
            <person name="Bernard M."/>
            <person name="Bento P."/>
            <person name="Noel B."/>
            <person name="Labadie K."/>
            <person name="Alberti A."/>
            <person name="Charles M."/>
            <person name="Arnaud D."/>
            <person name="Guo H."/>
            <person name="Daviaud C."/>
            <person name="Alamery S."/>
            <person name="Jabbari K."/>
            <person name="Zhao M."/>
            <person name="Edger P.P."/>
            <person name="Chelaifa H."/>
            <person name="Tack D."/>
            <person name="Lassalle G."/>
            <person name="Mestiri I."/>
            <person name="Schnel N."/>
            <person name="Le Paslier M.C."/>
            <person name="Fan G."/>
            <person name="Renault V."/>
            <person name="Bayer P.E."/>
            <person name="Golicz A.A."/>
            <person name="Manoli S."/>
            <person name="Lee T.H."/>
            <person name="Thi V.H."/>
            <person name="Chalabi S."/>
            <person name="Hu Q."/>
            <person name="Fan C."/>
            <person name="Tollenaere R."/>
            <person name="Lu Y."/>
            <person name="Battail C."/>
            <person name="Shen J."/>
            <person name="Sidebottom C.H."/>
            <person name="Wang X."/>
            <person name="Canaguier A."/>
            <person name="Chauveau A."/>
            <person name="Berard A."/>
            <person name="Deniot G."/>
            <person name="Guan M."/>
            <person name="Liu Z."/>
            <person name="Sun F."/>
            <person name="Lim Y.P."/>
            <person name="Lyons E."/>
            <person name="Town C.D."/>
            <person name="Bancroft I."/>
            <person name="Wang X."/>
            <person name="Meng J."/>
            <person name="Ma J."/>
            <person name="Pires J.C."/>
            <person name="King G.J."/>
            <person name="Brunel D."/>
            <person name="Delourme R."/>
            <person name="Renard M."/>
            <person name="Aury J.M."/>
            <person name="Adams K.L."/>
            <person name="Batley J."/>
            <person name="Snowdon R.J."/>
            <person name="Tost J."/>
            <person name="Edwards D."/>
            <person name="Zhou Y."/>
            <person name="Hua W."/>
            <person name="Sharpe A.G."/>
            <person name="Paterson A.H."/>
            <person name="Guan C."/>
            <person name="Wincker P."/>
        </authorList>
    </citation>
    <scope>NUCLEOTIDE SEQUENCE [LARGE SCALE GENOMIC DNA]</scope>
    <source>
        <strain evidence="10">cv. Darmor-bzh</strain>
    </source>
</reference>
<dbReference type="Gramene" id="CDY53344">
    <property type="protein sequence ID" value="CDY53344"/>
    <property type="gene ID" value="GSBRNA2T00010479001"/>
</dbReference>
<dbReference type="InterPro" id="IPR056373">
    <property type="entry name" value="Defensin-like_dom"/>
</dbReference>
<evidence type="ECO:0000256" key="5">
    <source>
        <dbReference type="ARBA" id="ARBA00023157"/>
    </source>
</evidence>
<dbReference type="AlphaFoldDB" id="A0A078IVA3"/>
<feature type="domain" description="Defensin-like" evidence="7">
    <location>
        <begin position="37"/>
        <end position="83"/>
    </location>
</feature>
<dbReference type="PaxDb" id="3708-A0A078IVA3"/>
<keyword evidence="2" id="KW-0929">Antimicrobial</keyword>
<dbReference type="OMA" id="WATGICA"/>
<dbReference type="Proteomes" id="UP000028999">
    <property type="component" value="Unassembled WGS sequence"/>
</dbReference>
<evidence type="ECO:0000259" key="7">
    <source>
        <dbReference type="Pfam" id="PF24552"/>
    </source>
</evidence>
<evidence type="ECO:0000313" key="8">
    <source>
        <dbReference type="EMBL" id="CDY53344.1"/>
    </source>
</evidence>
<evidence type="ECO:0000256" key="3">
    <source>
        <dbReference type="ARBA" id="ARBA00022577"/>
    </source>
</evidence>
<sequence>MGINKTLIKCLFIVILAVSMFNHKVLTSGAEIQKFSYDHCNTLCSETYGWFECQHDCFRAGYTDFGSCASRSPKEPERCCCQNK</sequence>
<name>A0A078IVA3_BRANA</name>
<protein>
    <submittedName>
        <fullName evidence="8">BnaCnng25020D protein</fullName>
    </submittedName>
    <submittedName>
        <fullName evidence="9">BnaCnng25030D protein</fullName>
    </submittedName>
</protein>
<proteinExistence type="inferred from homology"/>
<dbReference type="GO" id="GO:0050832">
    <property type="term" value="P:defense response to fungus"/>
    <property type="evidence" value="ECO:0007669"/>
    <property type="project" value="UniProtKB-KW"/>
</dbReference>
<dbReference type="Gramene" id="CDY53345">
    <property type="protein sequence ID" value="CDY53345"/>
    <property type="gene ID" value="GSBRNA2T00010480001"/>
</dbReference>
<evidence type="ECO:0000256" key="1">
    <source>
        <dbReference type="ARBA" id="ARBA00006722"/>
    </source>
</evidence>
<accession>A0A078IVA3</accession>
<evidence type="ECO:0000313" key="10">
    <source>
        <dbReference type="Proteomes" id="UP000028999"/>
    </source>
</evidence>
<keyword evidence="10" id="KW-1185">Reference proteome</keyword>